<accession>A0A8K0USF9</accession>
<gene>
    <name evidence="8" type="ORF">BXZ70DRAFT_890287</name>
</gene>
<organism evidence="8 9">
    <name type="scientific">Cristinia sonorae</name>
    <dbReference type="NCBI Taxonomy" id="1940300"/>
    <lineage>
        <taxon>Eukaryota</taxon>
        <taxon>Fungi</taxon>
        <taxon>Dikarya</taxon>
        <taxon>Basidiomycota</taxon>
        <taxon>Agaricomycotina</taxon>
        <taxon>Agaricomycetes</taxon>
        <taxon>Agaricomycetidae</taxon>
        <taxon>Agaricales</taxon>
        <taxon>Pleurotineae</taxon>
        <taxon>Stephanosporaceae</taxon>
        <taxon>Cristinia</taxon>
    </lineage>
</organism>
<dbReference type="AlphaFoldDB" id="A0A8K0USF9"/>
<keyword evidence="5" id="KW-0539">Nucleus</keyword>
<proteinExistence type="inferred from homology"/>
<name>A0A8K0USF9_9AGAR</name>
<evidence type="ECO:0000256" key="5">
    <source>
        <dbReference type="ARBA" id="ARBA00023242"/>
    </source>
</evidence>
<dbReference type="GO" id="GO:0030488">
    <property type="term" value="P:tRNA methylation"/>
    <property type="evidence" value="ECO:0007669"/>
    <property type="project" value="InterPro"/>
</dbReference>
<keyword evidence="9" id="KW-1185">Reference proteome</keyword>
<sequence length="468" mass="51357">MDSGEGPSSVSQPEGTGATKIKLGDTILLRIPSGDIRTLKLEKDSTINLGKFGSFFSNELIDQPYGLAYDITDKKLTVLPPKGLQEVEDTDATNELINDGQAVQPLTVEEIEALKKSGLSASEIIEKQIEQHANFQLKTEYSKEKYKKRKEAKYSKSFSTVIPTLFNVCEYWFNKDPSRLRDIRPDTLSQMLNLASIRPGGRYLAVDDASGVVVAGILDRLGGKGRLITICDVDSPPAYPVVTHMNFSKEFTTPVMSSLNWATADEDYTPVLPSSEPTSGSYKSDAQKTRLNKRKIASNALFQTRDELFNGEFDGLIVASQYDPFSIVQKLFPYLAGSASIVVHSPQVHVLSDLHGKLRDIPGYLGPAITEAFLRRYQVLPGRTHPMMNASGSGGFILHVIKIYDDPNASSVMAHRHKVKKLRAENTSNTGTPTPVQSKTATPSPTVIEDATMTEAEPMKDHSTNATS</sequence>
<dbReference type="InterPro" id="IPR017423">
    <property type="entry name" value="TRM6"/>
</dbReference>
<comment type="subcellular location">
    <subcellularLocation>
        <location evidence="1">Nucleus</location>
    </subcellularLocation>
</comment>
<dbReference type="OrthoDB" id="10254665at2759"/>
<protein>
    <recommendedName>
        <fullName evidence="3">tRNA (adenine(58)-N(1))-methyltransferase non-catalytic subunit TRM6</fullName>
    </recommendedName>
    <alternativeName>
        <fullName evidence="6">tRNA(m1A58)-methyltransferase subunit TRM6</fullName>
    </alternativeName>
</protein>
<evidence type="ECO:0000313" key="8">
    <source>
        <dbReference type="EMBL" id="KAH8102396.1"/>
    </source>
</evidence>
<evidence type="ECO:0000256" key="3">
    <source>
        <dbReference type="ARBA" id="ARBA00021704"/>
    </source>
</evidence>
<reference evidence="8" key="1">
    <citation type="journal article" date="2021" name="New Phytol.">
        <title>Evolutionary innovations through gain and loss of genes in the ectomycorrhizal Boletales.</title>
        <authorList>
            <person name="Wu G."/>
            <person name="Miyauchi S."/>
            <person name="Morin E."/>
            <person name="Kuo A."/>
            <person name="Drula E."/>
            <person name="Varga T."/>
            <person name="Kohler A."/>
            <person name="Feng B."/>
            <person name="Cao Y."/>
            <person name="Lipzen A."/>
            <person name="Daum C."/>
            <person name="Hundley H."/>
            <person name="Pangilinan J."/>
            <person name="Johnson J."/>
            <person name="Barry K."/>
            <person name="LaButti K."/>
            <person name="Ng V."/>
            <person name="Ahrendt S."/>
            <person name="Min B."/>
            <person name="Choi I.G."/>
            <person name="Park H."/>
            <person name="Plett J.M."/>
            <person name="Magnuson J."/>
            <person name="Spatafora J.W."/>
            <person name="Nagy L.G."/>
            <person name="Henrissat B."/>
            <person name="Grigoriev I.V."/>
            <person name="Yang Z.L."/>
            <person name="Xu J."/>
            <person name="Martin F.M."/>
        </authorList>
    </citation>
    <scope>NUCLEOTIDE SEQUENCE</scope>
    <source>
        <strain evidence="8">KKN 215</strain>
    </source>
</reference>
<evidence type="ECO:0000256" key="7">
    <source>
        <dbReference type="SAM" id="MobiDB-lite"/>
    </source>
</evidence>
<comment type="similarity">
    <text evidence="2">Belongs to the TRM6/GCD10 family.</text>
</comment>
<feature type="region of interest" description="Disordered" evidence="7">
    <location>
        <begin position="421"/>
        <end position="468"/>
    </location>
</feature>
<dbReference type="EMBL" id="JAEVFJ010000009">
    <property type="protein sequence ID" value="KAH8102396.1"/>
    <property type="molecule type" value="Genomic_DNA"/>
</dbReference>
<evidence type="ECO:0000256" key="1">
    <source>
        <dbReference type="ARBA" id="ARBA00004123"/>
    </source>
</evidence>
<feature type="compositionally biased region" description="Polar residues" evidence="7">
    <location>
        <begin position="425"/>
        <end position="445"/>
    </location>
</feature>
<dbReference type="GO" id="GO:0031515">
    <property type="term" value="C:tRNA (m1A) methyltransferase complex"/>
    <property type="evidence" value="ECO:0007669"/>
    <property type="project" value="InterPro"/>
</dbReference>
<comment type="caution">
    <text evidence="8">The sequence shown here is derived from an EMBL/GenBank/DDBJ whole genome shotgun (WGS) entry which is preliminary data.</text>
</comment>
<evidence type="ECO:0000256" key="4">
    <source>
        <dbReference type="ARBA" id="ARBA00022694"/>
    </source>
</evidence>
<evidence type="ECO:0000256" key="2">
    <source>
        <dbReference type="ARBA" id="ARBA00008320"/>
    </source>
</evidence>
<evidence type="ECO:0000256" key="6">
    <source>
        <dbReference type="ARBA" id="ARBA00032319"/>
    </source>
</evidence>
<keyword evidence="4" id="KW-0819">tRNA processing</keyword>
<feature type="compositionally biased region" description="Basic and acidic residues" evidence="7">
    <location>
        <begin position="457"/>
        <end position="468"/>
    </location>
</feature>
<dbReference type="Proteomes" id="UP000813824">
    <property type="component" value="Unassembled WGS sequence"/>
</dbReference>
<dbReference type="Pfam" id="PF04189">
    <property type="entry name" value="Gcd10p"/>
    <property type="match status" value="1"/>
</dbReference>
<evidence type="ECO:0000313" key="9">
    <source>
        <dbReference type="Proteomes" id="UP000813824"/>
    </source>
</evidence>
<dbReference type="PANTHER" id="PTHR12945:SF0">
    <property type="entry name" value="TRNA (ADENINE(58)-N(1))-METHYLTRANSFERASE NON-CATALYTIC SUBUNIT TRM6"/>
    <property type="match status" value="1"/>
</dbReference>
<dbReference type="PANTHER" id="PTHR12945">
    <property type="entry name" value="TRANSLATION INITIATION FACTOR EIF3-RELATED"/>
    <property type="match status" value="1"/>
</dbReference>
<dbReference type="GO" id="GO:0005634">
    <property type="term" value="C:nucleus"/>
    <property type="evidence" value="ECO:0007669"/>
    <property type="project" value="UniProtKB-SubCell"/>
</dbReference>